<keyword evidence="1" id="KW-0472">Membrane</keyword>
<gene>
    <name evidence="2" type="ORF">UW41_C0028G0005</name>
</gene>
<dbReference type="AlphaFoldDB" id="A0A0G1HNF3"/>
<evidence type="ECO:0008006" key="4">
    <source>
        <dbReference type="Google" id="ProtNLM"/>
    </source>
</evidence>
<evidence type="ECO:0000256" key="1">
    <source>
        <dbReference type="SAM" id="Phobius"/>
    </source>
</evidence>
<organism evidence="2 3">
    <name type="scientific">Candidatus Collierbacteria bacterium GW2011_GWC2_44_18</name>
    <dbReference type="NCBI Taxonomy" id="1618392"/>
    <lineage>
        <taxon>Bacteria</taxon>
        <taxon>Candidatus Collieribacteriota</taxon>
    </lineage>
</organism>
<evidence type="ECO:0000313" key="2">
    <source>
        <dbReference type="EMBL" id="KKT48465.1"/>
    </source>
</evidence>
<proteinExistence type="predicted"/>
<protein>
    <recommendedName>
        <fullName evidence="4">LytR/CpsA/Psr regulator C-terminal domain-containing protein</fullName>
    </recommendedName>
</protein>
<dbReference type="EMBL" id="LCIE01000028">
    <property type="protein sequence ID" value="KKT48465.1"/>
    <property type="molecule type" value="Genomic_DNA"/>
</dbReference>
<accession>A0A0G1HNF3</accession>
<dbReference type="STRING" id="1618392.UW41_C0028G0005"/>
<reference evidence="2 3" key="1">
    <citation type="journal article" date="2015" name="Nature">
        <title>rRNA introns, odd ribosomes, and small enigmatic genomes across a large radiation of phyla.</title>
        <authorList>
            <person name="Brown C.T."/>
            <person name="Hug L.A."/>
            <person name="Thomas B.C."/>
            <person name="Sharon I."/>
            <person name="Castelle C.J."/>
            <person name="Singh A."/>
            <person name="Wilkins M.J."/>
            <person name="Williams K.H."/>
            <person name="Banfield J.F."/>
        </authorList>
    </citation>
    <scope>NUCLEOTIDE SEQUENCE [LARGE SCALE GENOMIC DNA]</scope>
</reference>
<name>A0A0G1HNF3_9BACT</name>
<keyword evidence="1" id="KW-1133">Transmembrane helix</keyword>
<sequence>MKEISSPKQSRVIGLLFLLVLLVMICFRIYKESIVSSQSGINLAVVGDDGCSMLILRPDEDIVGWVDFPDKLKVKIYNSMAQYSIVSLWDYGVSEKHPLEIFEKSLGLSMGVVVSRTIKIQGKPSIEGVLGSLHKVNLKTNLSIKDRYLIRKYLAEAAASKKILEMEIPNSAMDNITEPDGKDFLIFNKVMSLWTKNRFLFESILMENVDASINNLSGLVGLGISVSRQLESAGLRVVEVKTDPNEDITGSGCVFVARGNYPVTVSFLVQQMNCEQRARLDVSVEQRGVEIWLK</sequence>
<feature type="transmembrane region" description="Helical" evidence="1">
    <location>
        <begin position="12"/>
        <end position="30"/>
    </location>
</feature>
<evidence type="ECO:0000313" key="3">
    <source>
        <dbReference type="Proteomes" id="UP000034172"/>
    </source>
</evidence>
<comment type="caution">
    <text evidence="2">The sequence shown here is derived from an EMBL/GenBank/DDBJ whole genome shotgun (WGS) entry which is preliminary data.</text>
</comment>
<dbReference type="Proteomes" id="UP000034172">
    <property type="component" value="Unassembled WGS sequence"/>
</dbReference>
<keyword evidence="1" id="KW-0812">Transmembrane</keyword>